<accession>A0AAV5J0G3</accession>
<organism evidence="1 2">
    <name type="scientific">Rubroshorea leprosula</name>
    <dbReference type="NCBI Taxonomy" id="152421"/>
    <lineage>
        <taxon>Eukaryota</taxon>
        <taxon>Viridiplantae</taxon>
        <taxon>Streptophyta</taxon>
        <taxon>Embryophyta</taxon>
        <taxon>Tracheophyta</taxon>
        <taxon>Spermatophyta</taxon>
        <taxon>Magnoliopsida</taxon>
        <taxon>eudicotyledons</taxon>
        <taxon>Gunneridae</taxon>
        <taxon>Pentapetalae</taxon>
        <taxon>rosids</taxon>
        <taxon>malvids</taxon>
        <taxon>Malvales</taxon>
        <taxon>Dipterocarpaceae</taxon>
        <taxon>Rubroshorea</taxon>
    </lineage>
</organism>
<evidence type="ECO:0000313" key="1">
    <source>
        <dbReference type="EMBL" id="GKV05546.1"/>
    </source>
</evidence>
<evidence type="ECO:0000313" key="2">
    <source>
        <dbReference type="Proteomes" id="UP001054252"/>
    </source>
</evidence>
<dbReference type="AlphaFoldDB" id="A0AAV5J0G3"/>
<dbReference type="EMBL" id="BPVZ01000023">
    <property type="protein sequence ID" value="GKV05546.1"/>
    <property type="molecule type" value="Genomic_DNA"/>
</dbReference>
<keyword evidence="2" id="KW-1185">Reference proteome</keyword>
<sequence>MKYFQTDYGLNIVNEKKNNTGALHFGYIQTKNGPENYR</sequence>
<dbReference type="Proteomes" id="UP001054252">
    <property type="component" value="Unassembled WGS sequence"/>
</dbReference>
<name>A0AAV5J0G3_9ROSI</name>
<gene>
    <name evidence="1" type="ORF">SLEP1_g17546</name>
</gene>
<proteinExistence type="predicted"/>
<reference evidence="1 2" key="1">
    <citation type="journal article" date="2021" name="Commun. Biol.">
        <title>The genome of Shorea leprosula (Dipterocarpaceae) highlights the ecological relevance of drought in aseasonal tropical rainforests.</title>
        <authorList>
            <person name="Ng K.K.S."/>
            <person name="Kobayashi M.J."/>
            <person name="Fawcett J.A."/>
            <person name="Hatakeyama M."/>
            <person name="Paape T."/>
            <person name="Ng C.H."/>
            <person name="Ang C.C."/>
            <person name="Tnah L.H."/>
            <person name="Lee C.T."/>
            <person name="Nishiyama T."/>
            <person name="Sese J."/>
            <person name="O'Brien M.J."/>
            <person name="Copetti D."/>
            <person name="Mohd Noor M.I."/>
            <person name="Ong R.C."/>
            <person name="Putra M."/>
            <person name="Sireger I.Z."/>
            <person name="Indrioko S."/>
            <person name="Kosugi Y."/>
            <person name="Izuno A."/>
            <person name="Isagi Y."/>
            <person name="Lee S.L."/>
            <person name="Shimizu K.K."/>
        </authorList>
    </citation>
    <scope>NUCLEOTIDE SEQUENCE [LARGE SCALE GENOMIC DNA]</scope>
    <source>
        <strain evidence="1">214</strain>
    </source>
</reference>
<comment type="caution">
    <text evidence="1">The sequence shown here is derived from an EMBL/GenBank/DDBJ whole genome shotgun (WGS) entry which is preliminary data.</text>
</comment>
<protein>
    <submittedName>
        <fullName evidence="1">Uncharacterized protein</fullName>
    </submittedName>
</protein>